<dbReference type="PROSITE" id="PS00028">
    <property type="entry name" value="ZINC_FINGER_C2H2_1"/>
    <property type="match status" value="1"/>
</dbReference>
<organism evidence="5 6">
    <name type="scientific">Reticulomyxa filosa</name>
    <dbReference type="NCBI Taxonomy" id="46433"/>
    <lineage>
        <taxon>Eukaryota</taxon>
        <taxon>Sar</taxon>
        <taxon>Rhizaria</taxon>
        <taxon>Retaria</taxon>
        <taxon>Foraminifera</taxon>
        <taxon>Monothalamids</taxon>
        <taxon>Reticulomyxidae</taxon>
        <taxon>Reticulomyxa</taxon>
    </lineage>
</organism>
<protein>
    <recommendedName>
        <fullName evidence="7">Reverse transcriptase domain-containing protein</fullName>
    </recommendedName>
</protein>
<keyword evidence="6" id="KW-1185">Reference proteome</keyword>
<feature type="compositionally biased region" description="Polar residues" evidence="2">
    <location>
        <begin position="671"/>
        <end position="691"/>
    </location>
</feature>
<feature type="compositionally biased region" description="Polar residues" evidence="2">
    <location>
        <begin position="11"/>
        <end position="24"/>
    </location>
</feature>
<feature type="non-terminal residue" evidence="5">
    <location>
        <position position="1547"/>
    </location>
</feature>
<dbReference type="Pfam" id="PF00078">
    <property type="entry name" value="RVT_1"/>
    <property type="match status" value="1"/>
</dbReference>
<dbReference type="PROSITE" id="PS50157">
    <property type="entry name" value="ZINC_FINGER_C2H2_2"/>
    <property type="match status" value="1"/>
</dbReference>
<evidence type="ECO:0000256" key="1">
    <source>
        <dbReference type="PROSITE-ProRule" id="PRU00042"/>
    </source>
</evidence>
<dbReference type="PROSITE" id="PS50878">
    <property type="entry name" value="RT_POL"/>
    <property type="match status" value="1"/>
</dbReference>
<dbReference type="InterPro" id="IPR013087">
    <property type="entry name" value="Znf_C2H2_type"/>
</dbReference>
<gene>
    <name evidence="5" type="ORF">RFI_02897</name>
</gene>
<feature type="compositionally biased region" description="Polar residues" evidence="2">
    <location>
        <begin position="412"/>
        <end position="421"/>
    </location>
</feature>
<evidence type="ECO:0000259" key="4">
    <source>
        <dbReference type="PROSITE" id="PS50878"/>
    </source>
</evidence>
<feature type="compositionally biased region" description="Basic and acidic residues" evidence="2">
    <location>
        <begin position="382"/>
        <end position="411"/>
    </location>
</feature>
<feature type="region of interest" description="Disordered" evidence="2">
    <location>
        <begin position="1"/>
        <end position="86"/>
    </location>
</feature>
<dbReference type="EMBL" id="ASPP01002783">
    <property type="protein sequence ID" value="ETO34197.1"/>
    <property type="molecule type" value="Genomic_DNA"/>
</dbReference>
<keyword evidence="1" id="KW-0863">Zinc-finger</keyword>
<sequence>MAHSQQKRLFNKSSTSSGQDTTQPQPNPSSSSSEPVKFSFRDTGQDKTQPQPQPQPNLPSSSSSFVSQPVKFSFRDNIQENNNNSKAALFHRFTESGIDRLNENKTKTTPLSSSSRFNIAENRPVAKNVQPKTPSRNFGTPFSHHPYLLAPGYENLEENRNPSTVAVSQDRGVQYLEEELQEAADENSPLNKSFYVKSEESIGWQNTLRSTTMADQIKLKTCGQRQHITKAVQKVIEKTPIKHQHTTQTRRQAQEKPKDPKAFLGTKLLNETAGATSREKVPPSEDSFDETTSENTRRIREPDDGNFLRIRKDLASPSSYHKLSPRSRRAEEAANEHIIRSFPESSFPKRGNENPAPKTLEGLTDFTATWERPRTMTPDSNAEQKVEQGRGREDIISSSEDRSSGEKEPRNQDTSILTSVASPIRPIEILDSEDEPVATTTQPYVKSEKQALETDSTAIKDTANPPAISGTLQIHENSKAEKTAPVSINIIQPFPILETNKIHAIETMPPEPPVIHSPDQPMHPPEHIASVETTIPIPAAIHPNQIHPTCEITDVPVPPKHQKVVNQPPTINHFNDENEYQETQIHGPVNNTQEAERPSTGINPINCTDESNQILLQRSGQDIHQAKYKYHPIEMPMPMSKPQMNLSSVQPSLHSNDVQAKNLLYHNFLSNNAKPSNENNDFIQDTHTNISNDHDSESKYQDQNVQDLPIDTQNNSTFSDDTFEFNNRTDIQHQTDLMDIDEEKEALLNEAFENDEIYDVDYDAYPICPNPGPKKAPQDAHQWSDICPVAGCGASFKTEVGLHIHTNKHISRDPNTVVSSHYFNIYKRISCLQCRVTLPTSSAVHGMHPKCANKMQQPHYLQPEIELDFKSQPVDLDQWSFPNPEEVAHYPAKIISRIPKAARSHFASIASVTLLDIAMRNNKEAWSKWMVMIRSILWDPGRGGKAHINNKTKIIMNRIKLWRDQSFAQLWNNYLKHSSDIFNAPKKASTNSNKHNDTIARNKRCIKYAAIGELSKAFKSLSPSPATQYNDAVITALRNKHPDEAPPIDIVTSFEDNKNPNLPPIPIHKHITIEELTKYISKLSRSSSGGIDLFTAQHLIDLEPYQNESSTLTNWAKVAQLIIEGRACADAQAIAYGARLIAIPKPDNTPRPIAVGSLLRRSAGAILLQRHSEQISKTLGPKQLGVNVKQGAEIFSHGFKAISKHIQTNNKGVLVKIDFQNAFNTCKRRKLLELVRKQIPELYGYARGCYAKHAPLFLPTGHIITSKTGVHQGDPLGGTFFAIAAYHDDLALAADNPQHVIQAVTSLLTTTDTHGTKINLDKCEWLSNIDSPPPTHLKQIPHNQTFNTTIVGIPTGDENYVQKEMSIILKEWNIQFDNLLSLKHAQTMLLLLRNSLNATKANYHMRANFLKSAHNWTTQFDEKMKSTTESILACPLTNCQWLQCQMPIRRGGLGLNSANVISSPAYIASSLTASQRLPNIHPNIQNVDWSSPNEFEAAISHYNNNTQPHNNIIDCAFIPNQAKLSKNILSRIQGELRDKMSTEHRTL</sequence>
<feature type="region of interest" description="Disordered" evidence="2">
    <location>
        <begin position="671"/>
        <end position="721"/>
    </location>
</feature>
<feature type="domain" description="C2H2-type" evidence="3">
    <location>
        <begin position="785"/>
        <end position="814"/>
    </location>
</feature>
<name>X6P981_RETFI</name>
<evidence type="ECO:0000256" key="2">
    <source>
        <dbReference type="SAM" id="MobiDB-lite"/>
    </source>
</evidence>
<evidence type="ECO:0000313" key="6">
    <source>
        <dbReference type="Proteomes" id="UP000023152"/>
    </source>
</evidence>
<feature type="compositionally biased region" description="Basic and acidic residues" evidence="2">
    <location>
        <begin position="252"/>
        <end position="261"/>
    </location>
</feature>
<feature type="region of interest" description="Disordered" evidence="2">
    <location>
        <begin position="338"/>
        <end position="422"/>
    </location>
</feature>
<feature type="compositionally biased region" description="Polar residues" evidence="2">
    <location>
        <begin position="701"/>
        <end position="721"/>
    </location>
</feature>
<dbReference type="InterPro" id="IPR000477">
    <property type="entry name" value="RT_dom"/>
</dbReference>
<proteinExistence type="predicted"/>
<feature type="domain" description="Reverse transcriptase" evidence="4">
    <location>
        <begin position="1124"/>
        <end position="1355"/>
    </location>
</feature>
<evidence type="ECO:0008006" key="7">
    <source>
        <dbReference type="Google" id="ProtNLM"/>
    </source>
</evidence>
<accession>X6P981</accession>
<feature type="compositionally biased region" description="Basic residues" evidence="2">
    <location>
        <begin position="1"/>
        <end position="10"/>
    </location>
</feature>
<dbReference type="GO" id="GO:0008270">
    <property type="term" value="F:zinc ion binding"/>
    <property type="evidence" value="ECO:0007669"/>
    <property type="project" value="UniProtKB-KW"/>
</dbReference>
<dbReference type="Proteomes" id="UP000023152">
    <property type="component" value="Unassembled WGS sequence"/>
</dbReference>
<dbReference type="PANTHER" id="PTHR48462">
    <property type="entry name" value="PROTEIN, PUTATIVE-RELATED"/>
    <property type="match status" value="1"/>
</dbReference>
<reference evidence="5 6" key="1">
    <citation type="journal article" date="2013" name="Curr. Biol.">
        <title>The Genome of the Foraminiferan Reticulomyxa filosa.</title>
        <authorList>
            <person name="Glockner G."/>
            <person name="Hulsmann N."/>
            <person name="Schleicher M."/>
            <person name="Noegel A.A."/>
            <person name="Eichinger L."/>
            <person name="Gallinger C."/>
            <person name="Pawlowski J."/>
            <person name="Sierra R."/>
            <person name="Euteneuer U."/>
            <person name="Pillet L."/>
            <person name="Moustafa A."/>
            <person name="Platzer M."/>
            <person name="Groth M."/>
            <person name="Szafranski K."/>
            <person name="Schliwa M."/>
        </authorList>
    </citation>
    <scope>NUCLEOTIDE SEQUENCE [LARGE SCALE GENOMIC DNA]</scope>
</reference>
<dbReference type="PANTHER" id="PTHR48462:SF1">
    <property type="entry name" value="PROTEIN, PUTATIVE-RELATED"/>
    <property type="match status" value="1"/>
</dbReference>
<evidence type="ECO:0000313" key="5">
    <source>
        <dbReference type="EMBL" id="ETO34197.1"/>
    </source>
</evidence>
<comment type="caution">
    <text evidence="5">The sequence shown here is derived from an EMBL/GenBank/DDBJ whole genome shotgun (WGS) entry which is preliminary data.</text>
</comment>
<dbReference type="OrthoDB" id="5099367at2759"/>
<keyword evidence="1" id="KW-0862">Zinc</keyword>
<feature type="compositionally biased region" description="Low complexity" evidence="2">
    <location>
        <begin position="58"/>
        <end position="69"/>
    </location>
</feature>
<evidence type="ECO:0000259" key="3">
    <source>
        <dbReference type="PROSITE" id="PS50157"/>
    </source>
</evidence>
<feature type="region of interest" description="Disordered" evidence="2">
    <location>
        <begin position="240"/>
        <end position="313"/>
    </location>
</feature>
<keyword evidence="1" id="KW-0479">Metal-binding</keyword>